<gene>
    <name evidence="1" type="ORF">CYMTET_32822</name>
</gene>
<comment type="caution">
    <text evidence="1">The sequence shown here is derived from an EMBL/GenBank/DDBJ whole genome shotgun (WGS) entry which is preliminary data.</text>
</comment>
<name>A0AAE0FEN0_9CHLO</name>
<proteinExistence type="predicted"/>
<accession>A0AAE0FEN0</accession>
<sequence>EEGWGGGLGGGLGGGWEVGWEGLGRAGRWTWGRTGGGWEVGWEDWGGLGEAGWWAGRWAGRWSWGREEGEKGPEGVAREGLLRGRVVDWHQADVAAKAPQTQRRLWKAEGLLSHPESALAG</sequence>
<keyword evidence="2" id="KW-1185">Reference proteome</keyword>
<dbReference type="AlphaFoldDB" id="A0AAE0FEN0"/>
<protein>
    <submittedName>
        <fullName evidence="1">Uncharacterized protein</fullName>
    </submittedName>
</protein>
<evidence type="ECO:0000313" key="1">
    <source>
        <dbReference type="EMBL" id="KAK3258120.1"/>
    </source>
</evidence>
<dbReference type="Proteomes" id="UP001190700">
    <property type="component" value="Unassembled WGS sequence"/>
</dbReference>
<evidence type="ECO:0000313" key="2">
    <source>
        <dbReference type="Proteomes" id="UP001190700"/>
    </source>
</evidence>
<dbReference type="EMBL" id="LGRX02019809">
    <property type="protein sequence ID" value="KAK3258120.1"/>
    <property type="molecule type" value="Genomic_DNA"/>
</dbReference>
<reference evidence="1 2" key="1">
    <citation type="journal article" date="2015" name="Genome Biol. Evol.">
        <title>Comparative Genomics of a Bacterivorous Green Alga Reveals Evolutionary Causalities and Consequences of Phago-Mixotrophic Mode of Nutrition.</title>
        <authorList>
            <person name="Burns J.A."/>
            <person name="Paasch A."/>
            <person name="Narechania A."/>
            <person name="Kim E."/>
        </authorList>
    </citation>
    <scope>NUCLEOTIDE SEQUENCE [LARGE SCALE GENOMIC DNA]</scope>
    <source>
        <strain evidence="1 2">PLY_AMNH</strain>
    </source>
</reference>
<feature type="non-terminal residue" evidence="1">
    <location>
        <position position="1"/>
    </location>
</feature>
<organism evidence="1 2">
    <name type="scientific">Cymbomonas tetramitiformis</name>
    <dbReference type="NCBI Taxonomy" id="36881"/>
    <lineage>
        <taxon>Eukaryota</taxon>
        <taxon>Viridiplantae</taxon>
        <taxon>Chlorophyta</taxon>
        <taxon>Pyramimonadophyceae</taxon>
        <taxon>Pyramimonadales</taxon>
        <taxon>Pyramimonadaceae</taxon>
        <taxon>Cymbomonas</taxon>
    </lineage>
</organism>